<name>A0A9D1SL52_9FIRM</name>
<reference evidence="2" key="2">
    <citation type="journal article" date="2021" name="PeerJ">
        <title>Extensive microbial diversity within the chicken gut microbiome revealed by metagenomics and culture.</title>
        <authorList>
            <person name="Gilroy R."/>
            <person name="Ravi A."/>
            <person name="Getino M."/>
            <person name="Pursley I."/>
            <person name="Horton D.L."/>
            <person name="Alikhan N.F."/>
            <person name="Baker D."/>
            <person name="Gharbi K."/>
            <person name="Hall N."/>
            <person name="Watson M."/>
            <person name="Adriaenssens E.M."/>
            <person name="Foster-Nyarko E."/>
            <person name="Jarju S."/>
            <person name="Secka A."/>
            <person name="Antonio M."/>
            <person name="Oren A."/>
            <person name="Chaudhuri R.R."/>
            <person name="La Ragione R."/>
            <person name="Hildebrand F."/>
            <person name="Pallen M.J."/>
        </authorList>
    </citation>
    <scope>NUCLEOTIDE SEQUENCE</scope>
    <source>
        <strain evidence="2">CHK160-1198</strain>
    </source>
</reference>
<dbReference type="NCBIfam" id="NF033573">
    <property type="entry name" value="transpos_IS200"/>
    <property type="match status" value="1"/>
</dbReference>
<dbReference type="PANTHER" id="PTHR33360:SF2">
    <property type="entry name" value="TRANSPOSASE FOR INSERTION SEQUENCE ELEMENT IS200"/>
    <property type="match status" value="1"/>
</dbReference>
<dbReference type="EMBL" id="DVNI01000017">
    <property type="protein sequence ID" value="HIU63622.1"/>
    <property type="molecule type" value="Genomic_DNA"/>
</dbReference>
<dbReference type="InterPro" id="IPR002686">
    <property type="entry name" value="Transposase_17"/>
</dbReference>
<dbReference type="GO" id="GO:0004803">
    <property type="term" value="F:transposase activity"/>
    <property type="evidence" value="ECO:0007669"/>
    <property type="project" value="InterPro"/>
</dbReference>
<dbReference type="Pfam" id="PF01797">
    <property type="entry name" value="Y1_Tnp"/>
    <property type="match status" value="1"/>
</dbReference>
<dbReference type="GO" id="GO:0006313">
    <property type="term" value="P:DNA transposition"/>
    <property type="evidence" value="ECO:0007669"/>
    <property type="project" value="InterPro"/>
</dbReference>
<dbReference type="SUPFAM" id="SSF143422">
    <property type="entry name" value="Transposase IS200-like"/>
    <property type="match status" value="1"/>
</dbReference>
<dbReference type="SMART" id="SM01321">
    <property type="entry name" value="Y1_Tnp"/>
    <property type="match status" value="1"/>
</dbReference>
<comment type="caution">
    <text evidence="2">The sequence shown here is derived from an EMBL/GenBank/DDBJ whole genome shotgun (WGS) entry which is preliminary data.</text>
</comment>
<accession>A0A9D1SL52</accession>
<dbReference type="Gene3D" id="3.30.70.1290">
    <property type="entry name" value="Transposase IS200-like"/>
    <property type="match status" value="1"/>
</dbReference>
<proteinExistence type="predicted"/>
<feature type="domain" description="Transposase IS200-like" evidence="1">
    <location>
        <begin position="20"/>
        <end position="141"/>
    </location>
</feature>
<evidence type="ECO:0000313" key="2">
    <source>
        <dbReference type="EMBL" id="HIU63622.1"/>
    </source>
</evidence>
<reference evidence="2" key="1">
    <citation type="submission" date="2020-10" db="EMBL/GenBank/DDBJ databases">
        <authorList>
            <person name="Gilroy R."/>
        </authorList>
    </citation>
    <scope>NUCLEOTIDE SEQUENCE</scope>
    <source>
        <strain evidence="2">CHK160-1198</strain>
    </source>
</reference>
<dbReference type="PANTHER" id="PTHR33360">
    <property type="entry name" value="TRANSPOSASE FOR INSERTION SEQUENCE ELEMENT IS200"/>
    <property type="match status" value="1"/>
</dbReference>
<protein>
    <submittedName>
        <fullName evidence="2">IS200/IS605 family transposase</fullName>
    </submittedName>
</protein>
<dbReference type="AlphaFoldDB" id="A0A9D1SL52"/>
<evidence type="ECO:0000259" key="1">
    <source>
        <dbReference type="SMART" id="SM01321"/>
    </source>
</evidence>
<dbReference type="InterPro" id="IPR036515">
    <property type="entry name" value="Transposase_17_sf"/>
</dbReference>
<organism evidence="2 3">
    <name type="scientific">Candidatus Avacidaminococcus intestinavium</name>
    <dbReference type="NCBI Taxonomy" id="2840684"/>
    <lineage>
        <taxon>Bacteria</taxon>
        <taxon>Bacillati</taxon>
        <taxon>Bacillota</taxon>
        <taxon>Negativicutes</taxon>
        <taxon>Acidaminococcales</taxon>
        <taxon>Acidaminococcaceae</taxon>
        <taxon>Acidaminococcaceae incertae sedis</taxon>
        <taxon>Candidatus Avacidaminococcus</taxon>
    </lineage>
</organism>
<gene>
    <name evidence="2" type="primary">tnpA</name>
    <name evidence="2" type="ORF">IAB06_01095</name>
</gene>
<evidence type="ECO:0000313" key="3">
    <source>
        <dbReference type="Proteomes" id="UP000824099"/>
    </source>
</evidence>
<sequence>MVMFKFENEVSKPIKERSYVYDLHYHVVWVTKYRVHAFNTDKVVNALKDKLLEIAKDNGYTIEAMEIMPNHVHLLISAKPKVSVTVMVKKLKGITGKWLFQAFPDEMRKYFWHSHIWSPSYYVGSVGNTTEAIVKKYIETQKERPFK</sequence>
<dbReference type="Proteomes" id="UP000824099">
    <property type="component" value="Unassembled WGS sequence"/>
</dbReference>
<dbReference type="GO" id="GO:0003677">
    <property type="term" value="F:DNA binding"/>
    <property type="evidence" value="ECO:0007669"/>
    <property type="project" value="InterPro"/>
</dbReference>